<dbReference type="RefSeq" id="XP_030383708.1">
    <property type="nucleotide sequence ID" value="XM_030527848.1"/>
</dbReference>
<sequence>MSKHSNFLDGNDRFKEQNLRFVRNDLQDNINQFFGRSGTSANIPPRDSMLVQPKPAIAADIAETPHFRSLKLDECRNFLRHLGVNRRTAHSLAVRTLKCPDFNLRQFQQSRFHRSVQMGDIQQAMVDSEIVRDIEVFCEQRLNEKEKRNSLSPVHIATLREDREQKPTTNTGFHSAYGIGTRRPYQRNKADIMHGKDYKLNFFNRDYRINYNLEDYRQDRTDRNCEMAILNNNRRGTRQRSNSSSTTSNYFQSRNNSWNSLNNGNQPNNILEDYRPDRRDQSSGNSNDDRIRTPKRSNSPYYFQTGNISPNSWSFLSHRNQFKNDLEDYDRNKTELNYGNLNSNRNRKRQRSSNDYQNPININNYDNFNANRGSILMRKENRSRSSINKTFQRNTDMNTFQVNNNEFKDHKLRRHNTLVYDPPPRSRNAIMYPNEPHRANNGGEQSHAHGSKTSGRIDSPQSQPTYIEEYFQIGGFKLPYIHRGTLPLSTSKDNSYAVRFFAQIPDYTTNRFSDKECSDDGDPAINSEDDSSIDSAEDDRKPIKNTKKGLPTLNNKKMRKEWIKVYREKNYKCWKSWWMDYKWCGDAINQELGQFKSVNLKLRFLQIPYNRNKGNSEVIDRVMKSGHFALEKNLSNFYRNMKAIFNMMNETFLENLTPQQTEQIQNMIRGVPNHIWLYKMRSMLFVWCKYREYSRLPNSGSKLRKINAKWKKPVFHWLAKQAFEEIKKISEIAWPEHHQIFPELK</sequence>
<protein>
    <submittedName>
        <fullName evidence="3 4">Uncharacterized protein</fullName>
    </submittedName>
</protein>
<dbReference type="CTD" id="55011"/>
<feature type="compositionally biased region" description="Polar residues" evidence="1">
    <location>
        <begin position="451"/>
        <end position="462"/>
    </location>
</feature>
<dbReference type="AlphaFoldDB" id="A0A6J2U5T5"/>
<evidence type="ECO:0000313" key="2">
    <source>
        <dbReference type="Proteomes" id="UP000504634"/>
    </source>
</evidence>
<name>A0A6J2U5T5_DROLE</name>
<feature type="compositionally biased region" description="Acidic residues" evidence="1">
    <location>
        <begin position="519"/>
        <end position="537"/>
    </location>
</feature>
<accession>A0A6J2U5T5</accession>
<dbReference type="Proteomes" id="UP000504634">
    <property type="component" value="Unplaced"/>
</dbReference>
<proteinExistence type="predicted"/>
<organism evidence="2 4">
    <name type="scientific">Drosophila lebanonensis</name>
    <name type="common">Fruit fly</name>
    <name type="synonym">Scaptodrosophila lebanonensis</name>
    <dbReference type="NCBI Taxonomy" id="7225"/>
    <lineage>
        <taxon>Eukaryota</taxon>
        <taxon>Metazoa</taxon>
        <taxon>Ecdysozoa</taxon>
        <taxon>Arthropoda</taxon>
        <taxon>Hexapoda</taxon>
        <taxon>Insecta</taxon>
        <taxon>Pterygota</taxon>
        <taxon>Neoptera</taxon>
        <taxon>Endopterygota</taxon>
        <taxon>Diptera</taxon>
        <taxon>Brachycera</taxon>
        <taxon>Muscomorpha</taxon>
        <taxon>Ephydroidea</taxon>
        <taxon>Drosophilidae</taxon>
        <taxon>Scaptodrosophila</taxon>
    </lineage>
</organism>
<feature type="region of interest" description="Disordered" evidence="1">
    <location>
        <begin position="512"/>
        <end position="551"/>
    </location>
</feature>
<keyword evidence="2" id="KW-1185">Reference proteome</keyword>
<feature type="region of interest" description="Disordered" evidence="1">
    <location>
        <begin position="337"/>
        <end position="360"/>
    </location>
</feature>
<dbReference type="GeneID" id="115631164"/>
<evidence type="ECO:0000256" key="1">
    <source>
        <dbReference type="SAM" id="MobiDB-lite"/>
    </source>
</evidence>
<evidence type="ECO:0000313" key="4">
    <source>
        <dbReference type="RefSeq" id="XP_030383709.1"/>
    </source>
</evidence>
<feature type="compositionally biased region" description="Polar residues" evidence="1">
    <location>
        <begin position="296"/>
        <end position="310"/>
    </location>
</feature>
<gene>
    <name evidence="3 4" type="primary">LOC115631164</name>
</gene>
<feature type="region of interest" description="Disordered" evidence="1">
    <location>
        <begin position="229"/>
        <end position="310"/>
    </location>
</feature>
<feature type="region of interest" description="Disordered" evidence="1">
    <location>
        <begin position="432"/>
        <end position="462"/>
    </location>
</feature>
<feature type="compositionally biased region" description="Low complexity" evidence="1">
    <location>
        <begin position="231"/>
        <end position="269"/>
    </location>
</feature>
<feature type="compositionally biased region" description="Basic and acidic residues" evidence="1">
    <location>
        <begin position="272"/>
        <end position="292"/>
    </location>
</feature>
<dbReference type="RefSeq" id="XP_030383709.1">
    <property type="nucleotide sequence ID" value="XM_030527849.1"/>
</dbReference>
<reference evidence="3 4" key="1">
    <citation type="submission" date="2025-04" db="UniProtKB">
        <authorList>
            <consortium name="RefSeq"/>
        </authorList>
    </citation>
    <scope>IDENTIFICATION</scope>
    <source>
        <strain evidence="3 4">11010-0011.00</strain>
        <tissue evidence="3 4">Whole body</tissue>
    </source>
</reference>
<dbReference type="OrthoDB" id="7865757at2759"/>
<evidence type="ECO:0000313" key="3">
    <source>
        <dbReference type="RefSeq" id="XP_030383708.1"/>
    </source>
</evidence>